<reference evidence="1" key="1">
    <citation type="submission" date="2024-04" db="EMBL/GenBank/DDBJ databases">
        <authorList>
            <consortium name="Molecular Ecology Group"/>
        </authorList>
    </citation>
    <scope>NUCLEOTIDE SEQUENCE</scope>
</reference>
<evidence type="ECO:0000313" key="2">
    <source>
        <dbReference type="Proteomes" id="UP001497644"/>
    </source>
</evidence>
<name>A0AAV2NXX4_9HYME</name>
<protein>
    <submittedName>
        <fullName evidence="1">Uncharacterized protein</fullName>
    </submittedName>
</protein>
<organism evidence="1 2">
    <name type="scientific">Lasius platythorax</name>
    <dbReference type="NCBI Taxonomy" id="488582"/>
    <lineage>
        <taxon>Eukaryota</taxon>
        <taxon>Metazoa</taxon>
        <taxon>Ecdysozoa</taxon>
        <taxon>Arthropoda</taxon>
        <taxon>Hexapoda</taxon>
        <taxon>Insecta</taxon>
        <taxon>Pterygota</taxon>
        <taxon>Neoptera</taxon>
        <taxon>Endopterygota</taxon>
        <taxon>Hymenoptera</taxon>
        <taxon>Apocrita</taxon>
        <taxon>Aculeata</taxon>
        <taxon>Formicoidea</taxon>
        <taxon>Formicidae</taxon>
        <taxon>Formicinae</taxon>
        <taxon>Lasius</taxon>
        <taxon>Lasius</taxon>
    </lineage>
</organism>
<dbReference type="EMBL" id="OZ034829">
    <property type="protein sequence ID" value="CAL1685178.1"/>
    <property type="molecule type" value="Genomic_DNA"/>
</dbReference>
<sequence>MVRSQRSGRIRQIRRLLKALHAAAEFVPPAGYYADLLDDFNRLTGHAAPEVGLECEIIYEKVKIRQKPRVIKIEIVPPTMKFVIRKRPEVITID</sequence>
<evidence type="ECO:0000313" key="1">
    <source>
        <dbReference type="EMBL" id="CAL1685178.1"/>
    </source>
</evidence>
<proteinExistence type="predicted"/>
<keyword evidence="2" id="KW-1185">Reference proteome</keyword>
<dbReference type="AlphaFoldDB" id="A0AAV2NXX4"/>
<gene>
    <name evidence="1" type="ORF">LPLAT_LOCUS10736</name>
</gene>
<dbReference type="Proteomes" id="UP001497644">
    <property type="component" value="Chromosome 6"/>
</dbReference>
<accession>A0AAV2NXX4</accession>